<proteinExistence type="predicted"/>
<dbReference type="InterPro" id="IPR028098">
    <property type="entry name" value="Glyco_trans_4-like_N"/>
</dbReference>
<protein>
    <submittedName>
        <fullName evidence="3">Glycosyltransferase</fullName>
    </submittedName>
</protein>
<comment type="caution">
    <text evidence="3">The sequence shown here is derived from an EMBL/GenBank/DDBJ whole genome shotgun (WGS) entry which is preliminary data.</text>
</comment>
<feature type="domain" description="Glycosyltransferase subfamily 4-like N-terminal" evidence="2">
    <location>
        <begin position="17"/>
        <end position="182"/>
    </location>
</feature>
<dbReference type="GO" id="GO:0016757">
    <property type="term" value="F:glycosyltransferase activity"/>
    <property type="evidence" value="ECO:0007669"/>
    <property type="project" value="InterPro"/>
</dbReference>
<dbReference type="Gene3D" id="3.40.50.2000">
    <property type="entry name" value="Glycogen Phosphorylase B"/>
    <property type="match status" value="2"/>
</dbReference>
<organism evidence="3 4">
    <name type="scientific">Aliiroseovarius halocynthiae</name>
    <dbReference type="NCBI Taxonomy" id="985055"/>
    <lineage>
        <taxon>Bacteria</taxon>
        <taxon>Pseudomonadati</taxon>
        <taxon>Pseudomonadota</taxon>
        <taxon>Alphaproteobacteria</taxon>
        <taxon>Rhodobacterales</taxon>
        <taxon>Paracoccaceae</taxon>
        <taxon>Aliiroseovarius</taxon>
    </lineage>
</organism>
<evidence type="ECO:0000313" key="3">
    <source>
        <dbReference type="EMBL" id="TQV68658.1"/>
    </source>
</evidence>
<dbReference type="SUPFAM" id="SSF53756">
    <property type="entry name" value="UDP-Glycosyltransferase/glycogen phosphorylase"/>
    <property type="match status" value="1"/>
</dbReference>
<dbReference type="AlphaFoldDB" id="A0A545SUM3"/>
<dbReference type="OrthoDB" id="9790710at2"/>
<evidence type="ECO:0000259" key="2">
    <source>
        <dbReference type="Pfam" id="PF13439"/>
    </source>
</evidence>
<accession>A0A545SUM3</accession>
<sequence>MQASPMKVIHVVTTTDVGGAQIMLHRYLSALKDGAQSHSVISLVPPGAVASQIEALGVEVTDLGLRPGRITFAALLRLRRLLRDARPDVVHGWMYHGCLAAWAGLKLLPKRKRAAQVWAVHHSLQDINNEKRSTRMVVRMMAALSRKIELITYCSRVSQEQHEAIGFYPDRVELIANAVDTEIFRPDPAARARLGGIADIPDERLIIGNVARNHPMKDHVAIAKATAQLVEMGHDVHAVLVGEGHRGSLAEQTAQDLGITNRVSIIDTRPDIHRIVPGFDIFLLSSAWGEAFPLAVSEAMAAEVPCVVTDVGDCAQLVGDTGRVVPPAQPEKQALAVAELIDEGPIARATLGKLARERVTDNFSTDIYVDRHYAAYGRATSAKISSQS</sequence>
<keyword evidence="4" id="KW-1185">Reference proteome</keyword>
<gene>
    <name evidence="3" type="ORF">FIL88_03495</name>
</gene>
<dbReference type="EMBL" id="VICH01000004">
    <property type="protein sequence ID" value="TQV68658.1"/>
    <property type="molecule type" value="Genomic_DNA"/>
</dbReference>
<evidence type="ECO:0000313" key="4">
    <source>
        <dbReference type="Proteomes" id="UP000315816"/>
    </source>
</evidence>
<dbReference type="Pfam" id="PF00534">
    <property type="entry name" value="Glycos_transf_1"/>
    <property type="match status" value="1"/>
</dbReference>
<keyword evidence="3" id="KW-0808">Transferase</keyword>
<dbReference type="Pfam" id="PF13439">
    <property type="entry name" value="Glyco_transf_4"/>
    <property type="match status" value="1"/>
</dbReference>
<feature type="domain" description="Glycosyl transferase family 1" evidence="1">
    <location>
        <begin position="199"/>
        <end position="357"/>
    </location>
</feature>
<dbReference type="Proteomes" id="UP000315816">
    <property type="component" value="Unassembled WGS sequence"/>
</dbReference>
<reference evidence="3 4" key="1">
    <citation type="submission" date="2019-06" db="EMBL/GenBank/DDBJ databases">
        <title>A novel species of marine bacteria.</title>
        <authorList>
            <person name="Wang Y."/>
        </authorList>
    </citation>
    <scope>NUCLEOTIDE SEQUENCE [LARGE SCALE GENOMIC DNA]</scope>
    <source>
        <strain evidence="3 4">MA1-10</strain>
    </source>
</reference>
<name>A0A545SUM3_9RHOB</name>
<dbReference type="PANTHER" id="PTHR12526:SF630">
    <property type="entry name" value="GLYCOSYLTRANSFERASE"/>
    <property type="match status" value="1"/>
</dbReference>
<evidence type="ECO:0000259" key="1">
    <source>
        <dbReference type="Pfam" id="PF00534"/>
    </source>
</evidence>
<dbReference type="PANTHER" id="PTHR12526">
    <property type="entry name" value="GLYCOSYLTRANSFERASE"/>
    <property type="match status" value="1"/>
</dbReference>
<dbReference type="InterPro" id="IPR001296">
    <property type="entry name" value="Glyco_trans_1"/>
</dbReference>